<feature type="compositionally biased region" description="Basic and acidic residues" evidence="2">
    <location>
        <begin position="46"/>
        <end position="59"/>
    </location>
</feature>
<evidence type="ECO:0000256" key="2">
    <source>
        <dbReference type="SAM" id="MobiDB-lite"/>
    </source>
</evidence>
<keyword evidence="1" id="KW-0175">Coiled coil</keyword>
<evidence type="ECO:0000313" key="3">
    <source>
        <dbReference type="EMBL" id="WFD37109.1"/>
    </source>
</evidence>
<dbReference type="Proteomes" id="UP001217754">
    <property type="component" value="Chromosome 1"/>
</dbReference>
<gene>
    <name evidence="3" type="ORF">MJAP1_000051</name>
</gene>
<dbReference type="EMBL" id="CP119958">
    <property type="protein sequence ID" value="WFD37109.1"/>
    <property type="molecule type" value="Genomic_DNA"/>
</dbReference>
<keyword evidence="4" id="KW-1185">Reference proteome</keyword>
<dbReference type="GeneID" id="85223700"/>
<protein>
    <submittedName>
        <fullName evidence="3">Uncharacterized protein</fullName>
    </submittedName>
</protein>
<evidence type="ECO:0000313" key="4">
    <source>
        <dbReference type="Proteomes" id="UP001217754"/>
    </source>
</evidence>
<dbReference type="RefSeq" id="XP_060120006.1">
    <property type="nucleotide sequence ID" value="XM_060264023.1"/>
</dbReference>
<proteinExistence type="predicted"/>
<evidence type="ECO:0000256" key="1">
    <source>
        <dbReference type="SAM" id="Coils"/>
    </source>
</evidence>
<feature type="region of interest" description="Disordered" evidence="2">
    <location>
        <begin position="1"/>
        <end position="142"/>
    </location>
</feature>
<dbReference type="AlphaFoldDB" id="A0AAF0J8Q3"/>
<sequence length="335" mass="37811">MAKTDVHPPPYNERGRVYSPSVARDHFKSPTARPRNTSGSPNAPRDMPRSEGRSPELVRRVSPVARFDHSPERPKKRPAPVRPMEPELPSLIQRRGPEAIAKMPRLNLDPEEAHNAHPDTAPQTARSAPPHQHSFGSDAYVPSPSRLFRARERDFGYTPLSNDAAYDDPRKVSPSHTVYYDPVSAPGSATQRTYMPHAATLPSPAYHANHRGHGRPDYASDASDETHQRMSANKMQFLALFSDFYESLSDSRTLKATLEYQIRSSNALLHTLQRSNKVFDETVDRRVRQESQAWESRFARLEDRLDRMDARLADALAHITAEPRADLTVKPDHHG</sequence>
<accession>A0AAF0J8Q3</accession>
<feature type="coiled-coil region" evidence="1">
    <location>
        <begin position="291"/>
        <end position="318"/>
    </location>
</feature>
<reference evidence="3" key="1">
    <citation type="submission" date="2023-03" db="EMBL/GenBank/DDBJ databases">
        <title>Mating type loci evolution in Malassezia.</title>
        <authorList>
            <person name="Coelho M.A."/>
        </authorList>
    </citation>
    <scope>NUCLEOTIDE SEQUENCE</scope>
    <source>
        <strain evidence="3">CBS 9431</strain>
    </source>
</reference>
<organism evidence="3 4">
    <name type="scientific">Malassezia japonica</name>
    <dbReference type="NCBI Taxonomy" id="223818"/>
    <lineage>
        <taxon>Eukaryota</taxon>
        <taxon>Fungi</taxon>
        <taxon>Dikarya</taxon>
        <taxon>Basidiomycota</taxon>
        <taxon>Ustilaginomycotina</taxon>
        <taxon>Malasseziomycetes</taxon>
        <taxon>Malasseziales</taxon>
        <taxon>Malasseziaceae</taxon>
        <taxon>Malassezia</taxon>
    </lineage>
</organism>
<name>A0AAF0J8Q3_9BASI</name>